<protein>
    <recommendedName>
        <fullName evidence="3">Diphthamide biosynthesis protein 4</fullName>
    </recommendedName>
</protein>
<dbReference type="Pfam" id="PF05207">
    <property type="entry name" value="Zn_ribbon_CSL"/>
    <property type="match status" value="1"/>
</dbReference>
<dbReference type="Gene3D" id="1.10.287.110">
    <property type="entry name" value="DnaJ domain"/>
    <property type="match status" value="1"/>
</dbReference>
<reference evidence="8" key="1">
    <citation type="journal article" date="2020" name="Stud. Mycol.">
        <title>101 Dothideomycetes genomes: a test case for predicting lifestyles and emergence of pathogens.</title>
        <authorList>
            <person name="Haridas S."/>
            <person name="Albert R."/>
            <person name="Binder M."/>
            <person name="Bloem J."/>
            <person name="Labutti K."/>
            <person name="Salamov A."/>
            <person name="Andreopoulos B."/>
            <person name="Baker S."/>
            <person name="Barry K."/>
            <person name="Bills G."/>
            <person name="Bluhm B."/>
            <person name="Cannon C."/>
            <person name="Castanera R."/>
            <person name="Culley D."/>
            <person name="Daum C."/>
            <person name="Ezra D."/>
            <person name="Gonzalez J."/>
            <person name="Henrissat B."/>
            <person name="Kuo A."/>
            <person name="Liang C."/>
            <person name="Lipzen A."/>
            <person name="Lutzoni F."/>
            <person name="Magnuson J."/>
            <person name="Mondo S."/>
            <person name="Nolan M."/>
            <person name="Ohm R."/>
            <person name="Pangilinan J."/>
            <person name="Park H.-J."/>
            <person name="Ramirez L."/>
            <person name="Alfaro M."/>
            <person name="Sun H."/>
            <person name="Tritt A."/>
            <person name="Yoshinaga Y."/>
            <person name="Zwiers L.-H."/>
            <person name="Turgeon B."/>
            <person name="Goodwin S."/>
            <person name="Spatafora J."/>
            <person name="Crous P."/>
            <person name="Grigoriev I."/>
        </authorList>
    </citation>
    <scope>NUCLEOTIDE SEQUENCE</scope>
    <source>
        <strain evidence="8">CBS 262.69</strain>
    </source>
</reference>
<accession>A0A6G1IBE4</accession>
<keyword evidence="5" id="KW-0408">Iron</keyword>
<keyword evidence="9" id="KW-1185">Reference proteome</keyword>
<dbReference type="GO" id="GO:0046872">
    <property type="term" value="F:metal ion binding"/>
    <property type="evidence" value="ECO:0007669"/>
    <property type="project" value="UniProtKB-KW"/>
</dbReference>
<evidence type="ECO:0000313" key="8">
    <source>
        <dbReference type="EMBL" id="KAF2405618.1"/>
    </source>
</evidence>
<dbReference type="PROSITE" id="PS51074">
    <property type="entry name" value="DPH_MB"/>
    <property type="match status" value="1"/>
</dbReference>
<evidence type="ECO:0000259" key="7">
    <source>
        <dbReference type="PROSITE" id="PS51074"/>
    </source>
</evidence>
<dbReference type="OrthoDB" id="445556at2759"/>
<evidence type="ECO:0000256" key="3">
    <source>
        <dbReference type="ARBA" id="ARBA00021797"/>
    </source>
</evidence>
<evidence type="ECO:0000256" key="4">
    <source>
        <dbReference type="ARBA" id="ARBA00022723"/>
    </source>
</evidence>
<feature type="region of interest" description="Disordered" evidence="6">
    <location>
        <begin position="36"/>
        <end position="106"/>
    </location>
</feature>
<dbReference type="EMBL" id="ML996687">
    <property type="protein sequence ID" value="KAF2405618.1"/>
    <property type="molecule type" value="Genomic_DNA"/>
</dbReference>
<dbReference type="AlphaFoldDB" id="A0A6G1IBE4"/>
<dbReference type="InterPro" id="IPR036869">
    <property type="entry name" value="J_dom_sf"/>
</dbReference>
<sequence length="163" mass="17512">MSTQTAQALSTLSLPSSPPPTAAQIKAAYHRALLLHHPDKARPSITTTTPPPSKRPTIDAIRTAFLTLTSPSNPNPTHPTNRPSTTAPSPPDPAAHAEPLDISEMDYDEEGRVYSYPCRCGVGGYEVREAWLETAAGEGVFEVLVGCGGCSLWRRVEFEEGES</sequence>
<feature type="compositionally biased region" description="Low complexity" evidence="6">
    <location>
        <begin position="1"/>
        <end position="15"/>
    </location>
</feature>
<dbReference type="InterPro" id="IPR007872">
    <property type="entry name" value="DPH_MB_dom"/>
</dbReference>
<dbReference type="InterPro" id="IPR001623">
    <property type="entry name" value="DnaJ_domain"/>
</dbReference>
<dbReference type="Proteomes" id="UP000799640">
    <property type="component" value="Unassembled WGS sequence"/>
</dbReference>
<evidence type="ECO:0000256" key="5">
    <source>
        <dbReference type="ARBA" id="ARBA00023004"/>
    </source>
</evidence>
<dbReference type="SUPFAM" id="SSF46565">
    <property type="entry name" value="Chaperone J-domain"/>
    <property type="match status" value="1"/>
</dbReference>
<dbReference type="InterPro" id="IPR036671">
    <property type="entry name" value="DPH_MB_sf"/>
</dbReference>
<evidence type="ECO:0000256" key="2">
    <source>
        <dbReference type="ARBA" id="ARBA00006169"/>
    </source>
</evidence>
<proteinExistence type="inferred from homology"/>
<dbReference type="SUPFAM" id="SSF144217">
    <property type="entry name" value="CSL zinc finger"/>
    <property type="match status" value="1"/>
</dbReference>
<organism evidence="8 9">
    <name type="scientific">Trichodelitschia bisporula</name>
    <dbReference type="NCBI Taxonomy" id="703511"/>
    <lineage>
        <taxon>Eukaryota</taxon>
        <taxon>Fungi</taxon>
        <taxon>Dikarya</taxon>
        <taxon>Ascomycota</taxon>
        <taxon>Pezizomycotina</taxon>
        <taxon>Dothideomycetes</taxon>
        <taxon>Dothideomycetes incertae sedis</taxon>
        <taxon>Phaeotrichales</taxon>
        <taxon>Phaeotrichaceae</taxon>
        <taxon>Trichodelitschia</taxon>
    </lineage>
</organism>
<gene>
    <name evidence="8" type="ORF">EJ06DRAFT_552974</name>
</gene>
<dbReference type="UniPathway" id="UPA00559"/>
<feature type="domain" description="DPH-type MB" evidence="7">
    <location>
        <begin position="96"/>
        <end position="159"/>
    </location>
</feature>
<comment type="similarity">
    <text evidence="2">Belongs to the DPH4 family.</text>
</comment>
<keyword evidence="4" id="KW-0479">Metal-binding</keyword>
<evidence type="ECO:0000256" key="1">
    <source>
        <dbReference type="ARBA" id="ARBA00003474"/>
    </source>
</evidence>
<evidence type="ECO:0000313" key="9">
    <source>
        <dbReference type="Proteomes" id="UP000799640"/>
    </source>
</evidence>
<evidence type="ECO:0000256" key="6">
    <source>
        <dbReference type="SAM" id="MobiDB-lite"/>
    </source>
</evidence>
<comment type="function">
    <text evidence="1">Required for the first step of diphthamide biosynthesis, the transfer of 3-amino-3-carboxypropyl from S-adenosyl-L-methionine to a histidine residue. Diphthamide is a post-translational modification of histidine which occurs in elongation factor 2.</text>
</comment>
<feature type="compositionally biased region" description="Low complexity" evidence="6">
    <location>
        <begin position="78"/>
        <end position="87"/>
    </location>
</feature>
<name>A0A6G1IBE4_9PEZI</name>
<dbReference type="GO" id="GO:0017183">
    <property type="term" value="P:protein histidyl modification to diphthamide"/>
    <property type="evidence" value="ECO:0007669"/>
    <property type="project" value="UniProtKB-UniPathway"/>
</dbReference>
<feature type="region of interest" description="Disordered" evidence="6">
    <location>
        <begin position="1"/>
        <end position="22"/>
    </location>
</feature>
<dbReference type="CDD" id="cd06257">
    <property type="entry name" value="DnaJ"/>
    <property type="match status" value="1"/>
</dbReference>
<dbReference type="Gene3D" id="3.10.660.10">
    <property type="entry name" value="DPH Zinc finger"/>
    <property type="match status" value="1"/>
</dbReference>